<sequence length="66" mass="8094">MLKFSIVELVNFYFPLITRINTDEYVKKICERLRNLWEFIDVFREIFFPPTLKGGKFLNIRQDYTL</sequence>
<proteinExistence type="predicted"/>
<dbReference type="Proteomes" id="UP000254282">
    <property type="component" value="Unassembled WGS sequence"/>
</dbReference>
<gene>
    <name evidence="1" type="ORF">NCTC13532_02660</name>
</gene>
<reference evidence="1 2" key="1">
    <citation type="submission" date="2018-06" db="EMBL/GenBank/DDBJ databases">
        <authorList>
            <consortium name="Pathogen Informatics"/>
            <person name="Doyle S."/>
        </authorList>
    </citation>
    <scope>NUCLEOTIDE SEQUENCE [LARGE SCALE GENOMIC DNA]</scope>
    <source>
        <strain evidence="1 2">NCTC13532</strain>
    </source>
</reference>
<accession>A0A381FKN3</accession>
<evidence type="ECO:0000313" key="2">
    <source>
        <dbReference type="Proteomes" id="UP000254282"/>
    </source>
</evidence>
<dbReference type="EMBL" id="UFVR01000004">
    <property type="protein sequence ID" value="SUX47099.1"/>
    <property type="molecule type" value="Genomic_DNA"/>
</dbReference>
<protein>
    <submittedName>
        <fullName evidence="1">Uncharacterized protein</fullName>
    </submittedName>
</protein>
<name>A0A381FKN3_9FLAO</name>
<evidence type="ECO:0000313" key="1">
    <source>
        <dbReference type="EMBL" id="SUX47099.1"/>
    </source>
</evidence>
<organism evidence="1 2">
    <name type="scientific">Chryseobacterium indoltheticum</name>
    <dbReference type="NCBI Taxonomy" id="254"/>
    <lineage>
        <taxon>Bacteria</taxon>
        <taxon>Pseudomonadati</taxon>
        <taxon>Bacteroidota</taxon>
        <taxon>Flavobacteriia</taxon>
        <taxon>Flavobacteriales</taxon>
        <taxon>Weeksellaceae</taxon>
        <taxon>Chryseobacterium group</taxon>
        <taxon>Chryseobacterium</taxon>
    </lineage>
</organism>
<dbReference type="AlphaFoldDB" id="A0A381FKN3"/>